<name>A0ABR0EXR7_ZASCE</name>
<dbReference type="PRINTS" id="PR00080">
    <property type="entry name" value="SDRFAMILY"/>
</dbReference>
<reference evidence="5 6" key="1">
    <citation type="journal article" date="2023" name="G3 (Bethesda)">
        <title>A chromosome-level genome assembly of Zasmidium syzygii isolated from banana leaves.</title>
        <authorList>
            <person name="van Westerhoven A.C."/>
            <person name="Mehrabi R."/>
            <person name="Talebi R."/>
            <person name="Steentjes M.B.F."/>
            <person name="Corcolon B."/>
            <person name="Chong P.A."/>
            <person name="Kema G.H.J."/>
            <person name="Seidl M.F."/>
        </authorList>
    </citation>
    <scope>NUCLEOTIDE SEQUENCE [LARGE SCALE GENOMIC DNA]</scope>
    <source>
        <strain evidence="5 6">P124</strain>
    </source>
</reference>
<organism evidence="5 6">
    <name type="scientific">Zasmidium cellare</name>
    <name type="common">Wine cellar mold</name>
    <name type="synonym">Racodium cellare</name>
    <dbReference type="NCBI Taxonomy" id="395010"/>
    <lineage>
        <taxon>Eukaryota</taxon>
        <taxon>Fungi</taxon>
        <taxon>Dikarya</taxon>
        <taxon>Ascomycota</taxon>
        <taxon>Pezizomycotina</taxon>
        <taxon>Dothideomycetes</taxon>
        <taxon>Dothideomycetidae</taxon>
        <taxon>Mycosphaerellales</taxon>
        <taxon>Mycosphaerellaceae</taxon>
        <taxon>Zasmidium</taxon>
    </lineage>
</organism>
<dbReference type="SUPFAM" id="SSF51735">
    <property type="entry name" value="NAD(P)-binding Rossmann-fold domains"/>
    <property type="match status" value="1"/>
</dbReference>
<dbReference type="InterPro" id="IPR020904">
    <property type="entry name" value="Sc_DH/Rdtase_CS"/>
</dbReference>
<evidence type="ECO:0000256" key="2">
    <source>
        <dbReference type="ARBA" id="ARBA00022857"/>
    </source>
</evidence>
<dbReference type="PANTHER" id="PTHR44169:SF6">
    <property type="entry name" value="NADPH-DEPENDENT 1-ACYLDIHYDROXYACETONE PHOSPHATE REDUCTASE"/>
    <property type="match status" value="1"/>
</dbReference>
<dbReference type="Gene3D" id="3.40.50.720">
    <property type="entry name" value="NAD(P)-binding Rossmann-like Domain"/>
    <property type="match status" value="1"/>
</dbReference>
<protein>
    <submittedName>
        <fullName evidence="5">Uncharacterized protein</fullName>
    </submittedName>
</protein>
<accession>A0ABR0EXR7</accession>
<evidence type="ECO:0000313" key="5">
    <source>
        <dbReference type="EMBL" id="KAK4506302.1"/>
    </source>
</evidence>
<dbReference type="Pfam" id="PF00106">
    <property type="entry name" value="adh_short"/>
    <property type="match status" value="1"/>
</dbReference>
<comment type="caution">
    <text evidence="5">The sequence shown here is derived from an EMBL/GenBank/DDBJ whole genome shotgun (WGS) entry which is preliminary data.</text>
</comment>
<evidence type="ECO:0000313" key="6">
    <source>
        <dbReference type="Proteomes" id="UP001305779"/>
    </source>
</evidence>
<dbReference type="InterPro" id="IPR036291">
    <property type="entry name" value="NAD(P)-bd_dom_sf"/>
</dbReference>
<gene>
    <name evidence="5" type="ORF">PRZ48_000032</name>
</gene>
<keyword evidence="6" id="KW-1185">Reference proteome</keyword>
<evidence type="ECO:0000256" key="4">
    <source>
        <dbReference type="RuleBase" id="RU000363"/>
    </source>
</evidence>
<dbReference type="InterPro" id="IPR002347">
    <property type="entry name" value="SDR_fam"/>
</dbReference>
<dbReference type="EMBL" id="JAXOVC010000001">
    <property type="protein sequence ID" value="KAK4506302.1"/>
    <property type="molecule type" value="Genomic_DNA"/>
</dbReference>
<evidence type="ECO:0000256" key="3">
    <source>
        <dbReference type="ARBA" id="ARBA00023002"/>
    </source>
</evidence>
<dbReference type="PROSITE" id="PS00061">
    <property type="entry name" value="ADH_SHORT"/>
    <property type="match status" value="1"/>
</dbReference>
<dbReference type="PANTHER" id="PTHR44169">
    <property type="entry name" value="NADPH-DEPENDENT 1-ACYLDIHYDROXYACETONE PHOSPHATE REDUCTASE"/>
    <property type="match status" value="1"/>
</dbReference>
<comment type="similarity">
    <text evidence="1 4">Belongs to the short-chain dehydrogenases/reductases (SDR) family.</text>
</comment>
<proteinExistence type="inferred from homology"/>
<keyword evidence="3" id="KW-0560">Oxidoreductase</keyword>
<evidence type="ECO:0000256" key="1">
    <source>
        <dbReference type="ARBA" id="ARBA00006484"/>
    </source>
</evidence>
<dbReference type="PRINTS" id="PR00081">
    <property type="entry name" value="GDHRDH"/>
</dbReference>
<keyword evidence="2" id="KW-0521">NADP</keyword>
<dbReference type="Proteomes" id="UP001305779">
    <property type="component" value="Unassembled WGS sequence"/>
</dbReference>
<sequence>MADLTAMGITTLALDVQSQTSIAACVQQVPRLDILINNAGASYTMPISDIDIIEARELFDTNVWGCIATTQAFLPLLIKSPKPIIVNHTSIGAGMTIPFQGVYNASKAAMSMLSKTMRLELECFGIDVVELKTGGVQTEIVKNIQARDPHLPDDSIYSAARESVEKALRSEWVEKRGMGITAEQWAKQVVTELLKEAPPQTIWKGESAWTASLLSWMPMRWFDGMVKKMTGLADIEKELRK</sequence>